<dbReference type="AlphaFoldDB" id="A0AAV1J0G1"/>
<gene>
    <name evidence="2" type="ORF">LNINA_LOCUS2834</name>
</gene>
<proteinExistence type="predicted"/>
<accession>A0AAV1J0G1</accession>
<evidence type="ECO:0000313" key="3">
    <source>
        <dbReference type="Proteomes" id="UP001497472"/>
    </source>
</evidence>
<keyword evidence="3" id="KW-1185">Reference proteome</keyword>
<feature type="region of interest" description="Disordered" evidence="1">
    <location>
        <begin position="1"/>
        <end position="97"/>
    </location>
</feature>
<reference evidence="2 3" key="1">
    <citation type="submission" date="2023-11" db="EMBL/GenBank/DDBJ databases">
        <authorList>
            <person name="Okamura Y."/>
        </authorList>
    </citation>
    <scope>NUCLEOTIDE SEQUENCE [LARGE SCALE GENOMIC DNA]</scope>
</reference>
<comment type="caution">
    <text evidence="2">The sequence shown here is derived from an EMBL/GenBank/DDBJ whole genome shotgun (WGS) entry which is preliminary data.</text>
</comment>
<evidence type="ECO:0000256" key="1">
    <source>
        <dbReference type="SAM" id="MobiDB-lite"/>
    </source>
</evidence>
<protein>
    <submittedName>
        <fullName evidence="2">Uncharacterized protein</fullName>
    </submittedName>
</protein>
<feature type="compositionally biased region" description="Basic and acidic residues" evidence="1">
    <location>
        <begin position="66"/>
        <end position="93"/>
    </location>
</feature>
<evidence type="ECO:0000313" key="2">
    <source>
        <dbReference type="EMBL" id="CAK1542992.1"/>
    </source>
</evidence>
<organism evidence="2 3">
    <name type="scientific">Leptosia nina</name>
    <dbReference type="NCBI Taxonomy" id="320188"/>
    <lineage>
        <taxon>Eukaryota</taxon>
        <taxon>Metazoa</taxon>
        <taxon>Ecdysozoa</taxon>
        <taxon>Arthropoda</taxon>
        <taxon>Hexapoda</taxon>
        <taxon>Insecta</taxon>
        <taxon>Pterygota</taxon>
        <taxon>Neoptera</taxon>
        <taxon>Endopterygota</taxon>
        <taxon>Lepidoptera</taxon>
        <taxon>Glossata</taxon>
        <taxon>Ditrysia</taxon>
        <taxon>Papilionoidea</taxon>
        <taxon>Pieridae</taxon>
        <taxon>Pierinae</taxon>
        <taxon>Leptosia</taxon>
    </lineage>
</organism>
<dbReference type="EMBL" id="CAVLEF010000004">
    <property type="protein sequence ID" value="CAK1542992.1"/>
    <property type="molecule type" value="Genomic_DNA"/>
</dbReference>
<sequence>MTLVIHNRSKPTPRHTIERALRERQRSASDRVLSRAPVDESPLRTIASRTADGSLDSAHSTCATSDTRRKDGEENDMQPREKEMHRKQGERGESCQGHVTNASAARLNRASNHYQAIYSANCLHRYPHAVPTRRIIPIISLARDAPGDGTDRIHLYGKQIPSYG</sequence>
<dbReference type="Proteomes" id="UP001497472">
    <property type="component" value="Unassembled WGS sequence"/>
</dbReference>
<feature type="compositionally biased region" description="Basic and acidic residues" evidence="1">
    <location>
        <begin position="15"/>
        <end position="42"/>
    </location>
</feature>
<name>A0AAV1J0G1_9NEOP</name>